<dbReference type="STRING" id="37625.SAMN05660420_00171"/>
<dbReference type="PROSITE" id="PS50887">
    <property type="entry name" value="GGDEF"/>
    <property type="match status" value="1"/>
</dbReference>
<sequence length="342" mass="38285">MNHIIDISEGQKDKRVMNTTALIIANNKDKKDQLINHLTATGLFQQIKPLGSSDDLFQHLKSKPADMVCWAIENEGQKATWISKLHANEKWHDLPLIAFAEDQQGLLNGYQLGASDSVYVEIDPIELSARMNRHLERWQRLLELRQSKEQLQKMALTDPLTKLGNRATFDMSIKQASACSQRSGVPYSLLMIDLDHFKRFNDTYGHQTGDSVLRLVADAIQTSARNADICCRYGGEEFAVILPDTKGNNAEVLAKRIHKQVAKVSQQQPAGRLPITISIGISCANRGSNIHPAQLIEEADQALYQAKENGRNRTEVWQATDIISRVSSFDYTAAPQLAFGSY</sequence>
<reference evidence="3 4" key="1">
    <citation type="submission" date="2016-10" db="EMBL/GenBank/DDBJ databases">
        <authorList>
            <person name="de Groot N.N."/>
        </authorList>
    </citation>
    <scope>NUCLEOTIDE SEQUENCE [LARGE SCALE GENOMIC DNA]</scope>
    <source>
        <strain evidence="3 4">DSM 7343</strain>
    </source>
</reference>
<dbReference type="NCBIfam" id="TIGR00254">
    <property type="entry name" value="GGDEF"/>
    <property type="match status" value="1"/>
</dbReference>
<dbReference type="PANTHER" id="PTHR45138">
    <property type="entry name" value="REGULATORY COMPONENTS OF SENSORY TRANSDUCTION SYSTEM"/>
    <property type="match status" value="1"/>
</dbReference>
<dbReference type="InterPro" id="IPR043128">
    <property type="entry name" value="Rev_trsase/Diguanyl_cyclase"/>
</dbReference>
<dbReference type="Pfam" id="PF00990">
    <property type="entry name" value="GGDEF"/>
    <property type="match status" value="1"/>
</dbReference>
<evidence type="ECO:0000256" key="1">
    <source>
        <dbReference type="ARBA" id="ARBA00012528"/>
    </source>
</evidence>
<keyword evidence="4" id="KW-1185">Reference proteome</keyword>
<proteinExistence type="predicted"/>
<dbReference type="InterPro" id="IPR011006">
    <property type="entry name" value="CheY-like_superfamily"/>
</dbReference>
<accession>A0A1H3VN60</accession>
<dbReference type="SUPFAM" id="SSF55073">
    <property type="entry name" value="Nucleotide cyclase"/>
    <property type="match status" value="1"/>
</dbReference>
<dbReference type="EC" id="2.7.7.65" evidence="1"/>
<dbReference type="InterPro" id="IPR050469">
    <property type="entry name" value="Diguanylate_Cyclase"/>
</dbReference>
<evidence type="ECO:0000259" key="2">
    <source>
        <dbReference type="PROSITE" id="PS50887"/>
    </source>
</evidence>
<dbReference type="CDD" id="cd01949">
    <property type="entry name" value="GGDEF"/>
    <property type="match status" value="1"/>
</dbReference>
<dbReference type="EMBL" id="FNQN01000001">
    <property type="protein sequence ID" value="SDZ76141.1"/>
    <property type="molecule type" value="Genomic_DNA"/>
</dbReference>
<name>A0A1H3VN60_9BACT</name>
<evidence type="ECO:0000313" key="3">
    <source>
        <dbReference type="EMBL" id="SDZ76141.1"/>
    </source>
</evidence>
<organism evidence="3 4">
    <name type="scientific">Desulfuromusa kysingii</name>
    <dbReference type="NCBI Taxonomy" id="37625"/>
    <lineage>
        <taxon>Bacteria</taxon>
        <taxon>Pseudomonadati</taxon>
        <taxon>Thermodesulfobacteriota</taxon>
        <taxon>Desulfuromonadia</taxon>
        <taxon>Desulfuromonadales</taxon>
        <taxon>Geopsychrobacteraceae</taxon>
        <taxon>Desulfuromusa</taxon>
    </lineage>
</organism>
<dbReference type="InterPro" id="IPR000160">
    <property type="entry name" value="GGDEF_dom"/>
</dbReference>
<dbReference type="GO" id="GO:0005886">
    <property type="term" value="C:plasma membrane"/>
    <property type="evidence" value="ECO:0007669"/>
    <property type="project" value="TreeGrafter"/>
</dbReference>
<dbReference type="SMART" id="SM00267">
    <property type="entry name" value="GGDEF"/>
    <property type="match status" value="1"/>
</dbReference>
<dbReference type="InterPro" id="IPR029787">
    <property type="entry name" value="Nucleotide_cyclase"/>
</dbReference>
<protein>
    <recommendedName>
        <fullName evidence="1">diguanylate cyclase</fullName>
        <ecNumber evidence="1">2.7.7.65</ecNumber>
    </recommendedName>
</protein>
<dbReference type="RefSeq" id="WP_175498224.1">
    <property type="nucleotide sequence ID" value="NZ_FNQN01000001.1"/>
</dbReference>
<dbReference type="PANTHER" id="PTHR45138:SF24">
    <property type="entry name" value="DIGUANYLATE CYCLASE DGCC-RELATED"/>
    <property type="match status" value="1"/>
</dbReference>
<dbReference type="GO" id="GO:0052621">
    <property type="term" value="F:diguanylate cyclase activity"/>
    <property type="evidence" value="ECO:0007669"/>
    <property type="project" value="UniProtKB-EC"/>
</dbReference>
<gene>
    <name evidence="3" type="ORF">SAMN05660420_00171</name>
</gene>
<dbReference type="GO" id="GO:1902201">
    <property type="term" value="P:negative regulation of bacterial-type flagellum-dependent cell motility"/>
    <property type="evidence" value="ECO:0007669"/>
    <property type="project" value="TreeGrafter"/>
</dbReference>
<dbReference type="SUPFAM" id="SSF52172">
    <property type="entry name" value="CheY-like"/>
    <property type="match status" value="1"/>
</dbReference>
<dbReference type="Proteomes" id="UP000199409">
    <property type="component" value="Unassembled WGS sequence"/>
</dbReference>
<feature type="domain" description="GGDEF" evidence="2">
    <location>
        <begin position="185"/>
        <end position="319"/>
    </location>
</feature>
<dbReference type="GO" id="GO:0043709">
    <property type="term" value="P:cell adhesion involved in single-species biofilm formation"/>
    <property type="evidence" value="ECO:0007669"/>
    <property type="project" value="TreeGrafter"/>
</dbReference>
<evidence type="ECO:0000313" key="4">
    <source>
        <dbReference type="Proteomes" id="UP000199409"/>
    </source>
</evidence>
<dbReference type="Gene3D" id="3.30.70.270">
    <property type="match status" value="1"/>
</dbReference>
<dbReference type="AlphaFoldDB" id="A0A1H3VN60"/>
<dbReference type="FunFam" id="3.30.70.270:FF:000001">
    <property type="entry name" value="Diguanylate cyclase domain protein"/>
    <property type="match status" value="1"/>
</dbReference>